<dbReference type="SUPFAM" id="SSF52833">
    <property type="entry name" value="Thioredoxin-like"/>
    <property type="match status" value="1"/>
</dbReference>
<dbReference type="PANTHER" id="PTHR42852:SF17">
    <property type="entry name" value="THIOREDOXIN-LIKE PROTEIN HI_1115"/>
    <property type="match status" value="1"/>
</dbReference>
<evidence type="ECO:0000256" key="1">
    <source>
        <dbReference type="SAM" id="SignalP"/>
    </source>
</evidence>
<gene>
    <name evidence="3" type="ORF">G7Y85_03890</name>
</gene>
<feature type="chain" id="PRO_5027049376" evidence="1">
    <location>
        <begin position="25"/>
        <end position="295"/>
    </location>
</feature>
<dbReference type="InterPro" id="IPR013766">
    <property type="entry name" value="Thioredoxin_domain"/>
</dbReference>
<name>A0A6M2BML1_9GAMM</name>
<dbReference type="Pfam" id="PF15631">
    <property type="entry name" value="Imm-NTF2-2"/>
    <property type="match status" value="1"/>
</dbReference>
<protein>
    <submittedName>
        <fullName evidence="3">Redoxin family protein</fullName>
    </submittedName>
</protein>
<accession>A0A6M2BML1</accession>
<dbReference type="GO" id="GO:0016491">
    <property type="term" value="F:oxidoreductase activity"/>
    <property type="evidence" value="ECO:0007669"/>
    <property type="project" value="InterPro"/>
</dbReference>
<comment type="caution">
    <text evidence="3">The sequence shown here is derived from an EMBL/GenBank/DDBJ whole genome shotgun (WGS) entry which is preliminary data.</text>
</comment>
<keyword evidence="4" id="KW-1185">Reference proteome</keyword>
<feature type="domain" description="Thioredoxin" evidence="2">
    <location>
        <begin position="19"/>
        <end position="161"/>
    </location>
</feature>
<proteinExistence type="predicted"/>
<dbReference type="InterPro" id="IPR050553">
    <property type="entry name" value="Thioredoxin_ResA/DsbE_sf"/>
</dbReference>
<feature type="signal peptide" evidence="1">
    <location>
        <begin position="1"/>
        <end position="24"/>
    </location>
</feature>
<evidence type="ECO:0000313" key="4">
    <source>
        <dbReference type="Proteomes" id="UP000472676"/>
    </source>
</evidence>
<dbReference type="InterPro" id="IPR028921">
    <property type="entry name" value="NTF2_fold_dom"/>
</dbReference>
<dbReference type="CDD" id="cd02966">
    <property type="entry name" value="TlpA_like_family"/>
    <property type="match status" value="1"/>
</dbReference>
<evidence type="ECO:0000313" key="3">
    <source>
        <dbReference type="EMBL" id="NGY03892.1"/>
    </source>
</evidence>
<dbReference type="PROSITE" id="PS51352">
    <property type="entry name" value="THIOREDOXIN_2"/>
    <property type="match status" value="1"/>
</dbReference>
<keyword evidence="1" id="KW-0732">Signal</keyword>
<dbReference type="InterPro" id="IPR013740">
    <property type="entry name" value="Redoxin"/>
</dbReference>
<dbReference type="EMBL" id="JAAMOW010000002">
    <property type="protein sequence ID" value="NGY03892.1"/>
    <property type="molecule type" value="Genomic_DNA"/>
</dbReference>
<organism evidence="3 4">
    <name type="scientific">Solimonas terrae</name>
    <dbReference type="NCBI Taxonomy" id="1396819"/>
    <lineage>
        <taxon>Bacteria</taxon>
        <taxon>Pseudomonadati</taxon>
        <taxon>Pseudomonadota</taxon>
        <taxon>Gammaproteobacteria</taxon>
        <taxon>Nevskiales</taxon>
        <taxon>Nevskiaceae</taxon>
        <taxon>Solimonas</taxon>
    </lineage>
</organism>
<sequence length="295" mass="32621">MMRTRAGIAVLGFMLAFLMPVSQAAPDFAPAWHLQTPDGTSVQFPEDARHQPSVLLFWPSWCPYSRALQPYVQDIWNDYRDAGVHVWTINIKETGDPVQAMKDRGLSFPLLLNGDALIDSYGIVRTPWLVVVDGDNRIVYTRPGNSSSPIEVARKVRETLNGLLGARAVPLPTSYPPPYDLHLRQQHQTPVADAEWKPWAERTLAGVGDEEIVTDIAPLGPVADGRAAIEMARSVWAQRYGAEQVAIQAPFRSYRRNRLWVVSGSAVAGHLGDGFQLIVDADSGRVRRISPGALH</sequence>
<dbReference type="AlphaFoldDB" id="A0A6M2BML1"/>
<dbReference type="InterPro" id="IPR036249">
    <property type="entry name" value="Thioredoxin-like_sf"/>
</dbReference>
<dbReference type="Proteomes" id="UP000472676">
    <property type="component" value="Unassembled WGS sequence"/>
</dbReference>
<evidence type="ECO:0000259" key="2">
    <source>
        <dbReference type="PROSITE" id="PS51352"/>
    </source>
</evidence>
<reference evidence="3 4" key="1">
    <citation type="journal article" date="2014" name="Int. J. Syst. Evol. Microbiol.">
        <title>Solimonas terrae sp. nov., isolated from soil.</title>
        <authorList>
            <person name="Kim S.J."/>
            <person name="Moon J.Y."/>
            <person name="Weon H.Y."/>
            <person name="Ahn J.H."/>
            <person name="Chen W.M."/>
            <person name="Kwon S.W."/>
        </authorList>
    </citation>
    <scope>NUCLEOTIDE SEQUENCE [LARGE SCALE GENOMIC DNA]</scope>
    <source>
        <strain evidence="3 4">KIS83-12</strain>
    </source>
</reference>
<dbReference type="PANTHER" id="PTHR42852">
    <property type="entry name" value="THIOL:DISULFIDE INTERCHANGE PROTEIN DSBE"/>
    <property type="match status" value="1"/>
</dbReference>
<dbReference type="Pfam" id="PF08534">
    <property type="entry name" value="Redoxin"/>
    <property type="match status" value="1"/>
</dbReference>
<dbReference type="Gene3D" id="3.40.30.10">
    <property type="entry name" value="Glutaredoxin"/>
    <property type="match status" value="1"/>
</dbReference>